<evidence type="ECO:0000313" key="4">
    <source>
        <dbReference type="EMBL" id="PKW16056.1"/>
    </source>
</evidence>
<dbReference type="OrthoDB" id="9785953at2"/>
<name>A0A2N3XZF8_SACSN</name>
<evidence type="ECO:0000256" key="1">
    <source>
        <dbReference type="ARBA" id="ARBA00022793"/>
    </source>
</evidence>
<dbReference type="GO" id="GO:0030976">
    <property type="term" value="F:thiamine pyrophosphate binding"/>
    <property type="evidence" value="ECO:0007669"/>
    <property type="project" value="InterPro"/>
</dbReference>
<comment type="caution">
    <text evidence="4">The sequence shown here is derived from an EMBL/GenBank/DDBJ whole genome shotgun (WGS) entry which is preliminary data.</text>
</comment>
<keyword evidence="1" id="KW-0210">Decarboxylase</keyword>
<dbReference type="AlphaFoldDB" id="A0A2N3XZF8"/>
<sequence>MKRIEALRVITDRTPDLPVTATCAATSRELAAVADRDNHLYLLDAMGLTVSVGTGVALGIAGTKVSRSVVVDGDGSLLMNLGAAATAGYLAPDNLLILLLDNGVYASTAGIPTQAEKLDLGAIAESVGLQVLRAADTTELDNALQRTLAEPGPWFVHVRIEPGNEPGTPLLLIDPVVHADRFRRWLTDRIAA</sequence>
<evidence type="ECO:0000259" key="3">
    <source>
        <dbReference type="Pfam" id="PF02775"/>
    </source>
</evidence>
<keyword evidence="5" id="KW-1185">Reference proteome</keyword>
<dbReference type="GO" id="GO:0000287">
    <property type="term" value="F:magnesium ion binding"/>
    <property type="evidence" value="ECO:0007669"/>
    <property type="project" value="UniProtKB-ARBA"/>
</dbReference>
<dbReference type="GO" id="GO:0016831">
    <property type="term" value="F:carboxy-lyase activity"/>
    <property type="evidence" value="ECO:0007669"/>
    <property type="project" value="UniProtKB-KW"/>
</dbReference>
<dbReference type="InterPro" id="IPR011766">
    <property type="entry name" value="TPP_enzyme_TPP-bd"/>
</dbReference>
<dbReference type="PANTHER" id="PTHR42818">
    <property type="entry name" value="SULFOPYRUVATE DECARBOXYLASE SUBUNIT ALPHA"/>
    <property type="match status" value="1"/>
</dbReference>
<dbReference type="RefSeq" id="WP_010696370.1">
    <property type="nucleotide sequence ID" value="NZ_CP061007.1"/>
</dbReference>
<keyword evidence="2" id="KW-0456">Lyase</keyword>
<dbReference type="Proteomes" id="UP000233786">
    <property type="component" value="Unassembled WGS sequence"/>
</dbReference>
<dbReference type="EMBL" id="PJNB01000001">
    <property type="protein sequence ID" value="PKW16056.1"/>
    <property type="molecule type" value="Genomic_DNA"/>
</dbReference>
<organism evidence="4 5">
    <name type="scientific">Saccharopolyspora spinosa</name>
    <dbReference type="NCBI Taxonomy" id="60894"/>
    <lineage>
        <taxon>Bacteria</taxon>
        <taxon>Bacillati</taxon>
        <taxon>Actinomycetota</taxon>
        <taxon>Actinomycetes</taxon>
        <taxon>Pseudonocardiales</taxon>
        <taxon>Pseudonocardiaceae</taxon>
        <taxon>Saccharopolyspora</taxon>
    </lineage>
</organism>
<gene>
    <name evidence="4" type="ORF">A8926_3848</name>
</gene>
<dbReference type="InterPro" id="IPR051818">
    <property type="entry name" value="TPP_dependent_decarboxylase"/>
</dbReference>
<dbReference type="STRING" id="994479.GCA_000194155_03369"/>
<dbReference type="Gene3D" id="3.40.50.970">
    <property type="match status" value="1"/>
</dbReference>
<dbReference type="SUPFAM" id="SSF52518">
    <property type="entry name" value="Thiamin diphosphate-binding fold (THDP-binding)"/>
    <property type="match status" value="1"/>
</dbReference>
<evidence type="ECO:0000313" key="5">
    <source>
        <dbReference type="Proteomes" id="UP000233786"/>
    </source>
</evidence>
<feature type="domain" description="Thiamine pyrophosphate enzyme TPP-binding" evidence="3">
    <location>
        <begin position="42"/>
        <end position="158"/>
    </location>
</feature>
<accession>A0A2N3XZF8</accession>
<dbReference type="Pfam" id="PF02775">
    <property type="entry name" value="TPP_enzyme_C"/>
    <property type="match status" value="1"/>
</dbReference>
<proteinExistence type="predicted"/>
<dbReference type="PANTHER" id="PTHR42818:SF1">
    <property type="entry name" value="SULFOPYRUVATE DECARBOXYLASE"/>
    <property type="match status" value="1"/>
</dbReference>
<reference evidence="4" key="1">
    <citation type="submission" date="2017-12" db="EMBL/GenBank/DDBJ databases">
        <title>Sequencing the genomes of 1000 Actinobacteria strains.</title>
        <authorList>
            <person name="Klenk H.-P."/>
        </authorList>
    </citation>
    <scope>NUCLEOTIDE SEQUENCE [LARGE SCALE GENOMIC DNA]</scope>
    <source>
        <strain evidence="4">DSM 44228</strain>
    </source>
</reference>
<evidence type="ECO:0000256" key="2">
    <source>
        <dbReference type="ARBA" id="ARBA00023239"/>
    </source>
</evidence>
<dbReference type="InterPro" id="IPR029061">
    <property type="entry name" value="THDP-binding"/>
</dbReference>
<protein>
    <submittedName>
        <fullName evidence="4">Phosphonopyruvate decarboxylase/sulfopyruvate decarboxylase subunit beta</fullName>
    </submittedName>
</protein>